<name>A0A177T0Y5_9BASI</name>
<dbReference type="Gene3D" id="3.40.50.720">
    <property type="entry name" value="NAD(P)-binding Rossmann-like Domain"/>
    <property type="match status" value="1"/>
</dbReference>
<evidence type="ECO:0000313" key="5">
    <source>
        <dbReference type="Proteomes" id="UP000077671"/>
    </source>
</evidence>
<dbReference type="InterPro" id="IPR002347">
    <property type="entry name" value="SDR_fam"/>
</dbReference>
<sequence length="338" mass="36094">MTRSLTDVRAANLRAASALTSASPSIIPLAILLGGTSGIGLATAYALSTAFRGKIHLLLSSRSAARGKEAIEGLPFPPSVENGGSAEFVEVDASSMKSVVGLGRVLRGKVEERSGGKVNYLVLSCGQLVFQGSDRTEEGIERKLAMNYYARFALAEMLSPNLEKASQANEPARVISILAPGRGGPIDTSDFGLAKEAEISGKSMIRLPTWLRQAEMAGVTYGDWATEYLAERHGRVSYIHTYPGIVKTPVMGSMPFLIRLLSAPIFALAGISSEESGENHANYLLDDEGAIKGGGAFFRGPKGQEVQRTQIKGLEGEERKQKIAELWQHTVEVTGIDA</sequence>
<dbReference type="Proteomes" id="UP000077671">
    <property type="component" value="Unassembled WGS sequence"/>
</dbReference>
<keyword evidence="2" id="KW-1133">Transmembrane helix</keyword>
<dbReference type="EMBL" id="CAJHJG010001834">
    <property type="protein sequence ID" value="CAD6915182.1"/>
    <property type="molecule type" value="Genomic_DNA"/>
</dbReference>
<keyword evidence="6" id="KW-1185">Reference proteome</keyword>
<dbReference type="InterPro" id="IPR036291">
    <property type="entry name" value="NAD(P)-bd_dom_sf"/>
</dbReference>
<dbReference type="PANTHER" id="PTHR47534">
    <property type="entry name" value="YALI0E05731P"/>
    <property type="match status" value="1"/>
</dbReference>
<comment type="caution">
    <text evidence="4">The sequence shown here is derived from an EMBL/GenBank/DDBJ whole genome shotgun (WGS) entry which is preliminary data.</text>
</comment>
<evidence type="ECO:0000313" key="6">
    <source>
        <dbReference type="Proteomes" id="UP000836402"/>
    </source>
</evidence>
<accession>A0A177T0Y5</accession>
<evidence type="ECO:0000256" key="2">
    <source>
        <dbReference type="SAM" id="Phobius"/>
    </source>
</evidence>
<organism evidence="4 5">
    <name type="scientific">Tilletia caries</name>
    <name type="common">wheat bunt fungus</name>
    <dbReference type="NCBI Taxonomy" id="13290"/>
    <lineage>
        <taxon>Eukaryota</taxon>
        <taxon>Fungi</taxon>
        <taxon>Dikarya</taxon>
        <taxon>Basidiomycota</taxon>
        <taxon>Ustilaginomycotina</taxon>
        <taxon>Exobasidiomycetes</taxon>
        <taxon>Tilletiales</taxon>
        <taxon>Tilletiaceae</taxon>
        <taxon>Tilletia</taxon>
    </lineage>
</organism>
<protein>
    <recommendedName>
        <fullName evidence="7">Ketoreductase (KR) domain-containing protein</fullName>
    </recommendedName>
</protein>
<dbReference type="Pfam" id="PF00106">
    <property type="entry name" value="adh_short"/>
    <property type="match status" value="1"/>
</dbReference>
<dbReference type="EMBL" id="LWDD02000509">
    <property type="protein sequence ID" value="KAE8259700.1"/>
    <property type="molecule type" value="Genomic_DNA"/>
</dbReference>
<gene>
    <name evidence="4" type="ORF">A4X03_0g4020</name>
    <name evidence="3" type="ORF">JKIAZH3_G5708</name>
</gene>
<keyword evidence="1" id="KW-0560">Oxidoreductase</keyword>
<proteinExistence type="predicted"/>
<dbReference type="SUPFAM" id="SSF51735">
    <property type="entry name" value="NAD(P)-binding Rossmann-fold domains"/>
    <property type="match status" value="1"/>
</dbReference>
<keyword evidence="2" id="KW-0812">Transmembrane</keyword>
<evidence type="ECO:0000256" key="1">
    <source>
        <dbReference type="ARBA" id="ARBA00023002"/>
    </source>
</evidence>
<dbReference type="AlphaFoldDB" id="A0A177T0Y5"/>
<feature type="transmembrane region" description="Helical" evidence="2">
    <location>
        <begin position="26"/>
        <end position="47"/>
    </location>
</feature>
<reference evidence="3" key="3">
    <citation type="submission" date="2020-10" db="EMBL/GenBank/DDBJ databases">
        <authorList>
            <person name="Sedaghatjoo S."/>
        </authorList>
    </citation>
    <scope>NUCLEOTIDE SEQUENCE</scope>
    <source>
        <strain evidence="3">AZH3</strain>
    </source>
</reference>
<evidence type="ECO:0000313" key="3">
    <source>
        <dbReference type="EMBL" id="CAD6915182.1"/>
    </source>
</evidence>
<dbReference type="InterPro" id="IPR052228">
    <property type="entry name" value="Sec_Metab_Biosynth_Oxidored"/>
</dbReference>
<dbReference type="PANTHER" id="PTHR47534:SF3">
    <property type="entry name" value="ALCOHOL DEHYDROGENASE-LIKE C-TERMINAL DOMAIN-CONTAINING PROTEIN"/>
    <property type="match status" value="1"/>
</dbReference>
<keyword evidence="2" id="KW-0472">Membrane</keyword>
<dbReference type="GO" id="GO:0016491">
    <property type="term" value="F:oxidoreductase activity"/>
    <property type="evidence" value="ECO:0007669"/>
    <property type="project" value="UniProtKB-KW"/>
</dbReference>
<reference evidence="4" key="1">
    <citation type="submission" date="2016-04" db="EMBL/GenBank/DDBJ databases">
        <authorList>
            <person name="Nguyen H.D."/>
            <person name="Kesanakurti P."/>
            <person name="Cullis J."/>
            <person name="Levesque C.A."/>
            <person name="Hambleton S."/>
        </authorList>
    </citation>
    <scope>NUCLEOTIDE SEQUENCE</scope>
    <source>
        <strain evidence="4">DAOMC 238032</strain>
    </source>
</reference>
<dbReference type="Proteomes" id="UP000836402">
    <property type="component" value="Unassembled WGS sequence"/>
</dbReference>
<evidence type="ECO:0000313" key="4">
    <source>
        <dbReference type="EMBL" id="KAE8259700.1"/>
    </source>
</evidence>
<reference evidence="4" key="2">
    <citation type="journal article" date="2019" name="IMA Fungus">
        <title>Genome sequencing and comparison of five Tilletia species to identify candidate genes for the detection of regulated species infecting wheat.</title>
        <authorList>
            <person name="Nguyen H.D.T."/>
            <person name="Sultana T."/>
            <person name="Kesanakurti P."/>
            <person name="Hambleton S."/>
        </authorList>
    </citation>
    <scope>NUCLEOTIDE SEQUENCE</scope>
    <source>
        <strain evidence="4">DAOMC 238032</strain>
    </source>
</reference>
<evidence type="ECO:0008006" key="7">
    <source>
        <dbReference type="Google" id="ProtNLM"/>
    </source>
</evidence>